<dbReference type="InterPro" id="IPR036772">
    <property type="entry name" value="SRCR-like_dom_sf"/>
</dbReference>
<dbReference type="PROSITE" id="PS50261">
    <property type="entry name" value="G_PROTEIN_RECEP_F2_4"/>
    <property type="match status" value="1"/>
</dbReference>
<evidence type="ECO:0000256" key="8">
    <source>
        <dbReference type="SAM" id="SignalP"/>
    </source>
</evidence>
<dbReference type="PRINTS" id="PR00249">
    <property type="entry name" value="GPCRSECRETIN"/>
</dbReference>
<organism evidence="12 13">
    <name type="scientific">Acanthaster planci</name>
    <name type="common">Crown-of-thorns starfish</name>
    <dbReference type="NCBI Taxonomy" id="133434"/>
    <lineage>
        <taxon>Eukaryota</taxon>
        <taxon>Metazoa</taxon>
        <taxon>Echinodermata</taxon>
        <taxon>Eleutherozoa</taxon>
        <taxon>Asterozoa</taxon>
        <taxon>Asteroidea</taxon>
        <taxon>Valvatacea</taxon>
        <taxon>Valvatida</taxon>
        <taxon>Acanthasteridae</taxon>
        <taxon>Acanthaster</taxon>
    </lineage>
</organism>
<dbReference type="KEGG" id="aplc:110979592"/>
<dbReference type="Pfam" id="PF00002">
    <property type="entry name" value="7tm_2"/>
    <property type="match status" value="1"/>
</dbReference>
<dbReference type="InterPro" id="IPR001212">
    <property type="entry name" value="Somatomedin_B_dom"/>
</dbReference>
<feature type="signal peptide" evidence="8">
    <location>
        <begin position="1"/>
        <end position="26"/>
    </location>
</feature>
<dbReference type="Gene3D" id="1.20.1070.10">
    <property type="entry name" value="Rhodopsin 7-helix transmembrane proteins"/>
    <property type="match status" value="1"/>
</dbReference>
<evidence type="ECO:0000256" key="4">
    <source>
        <dbReference type="ARBA" id="ARBA00023136"/>
    </source>
</evidence>
<keyword evidence="5 6" id="KW-1015">Disulfide bond</keyword>
<feature type="transmembrane region" description="Helical" evidence="7">
    <location>
        <begin position="1047"/>
        <end position="1067"/>
    </location>
</feature>
<evidence type="ECO:0000256" key="2">
    <source>
        <dbReference type="ARBA" id="ARBA00022692"/>
    </source>
</evidence>
<feature type="transmembrane region" description="Helical" evidence="7">
    <location>
        <begin position="1016"/>
        <end position="1035"/>
    </location>
</feature>
<name>A0A8B7YFS2_ACAPL</name>
<feature type="transmembrane region" description="Helical" evidence="7">
    <location>
        <begin position="971"/>
        <end position="995"/>
    </location>
</feature>
<feature type="domain" description="SRCR" evidence="10">
    <location>
        <begin position="161"/>
        <end position="280"/>
    </location>
</feature>
<dbReference type="OrthoDB" id="6134459at2759"/>
<feature type="disulfide bond" evidence="6">
    <location>
        <begin position="239"/>
        <end position="249"/>
    </location>
</feature>
<evidence type="ECO:0000256" key="5">
    <source>
        <dbReference type="ARBA" id="ARBA00023157"/>
    </source>
</evidence>
<dbReference type="Pfam" id="PF00530">
    <property type="entry name" value="SRCR"/>
    <property type="match status" value="1"/>
</dbReference>
<sequence>MFGVGPFAFFIHLVLMLSRGVEKIGALSDNRDFDIKLVNGIAANEGRVLIRWFPGDSNWTSLCYSSNHAATVAFQLCRRLRYSFACGMEAAGPLRTDNSSLVNVASVKFLATCETHPTEITAGGCILNVSSGVNLVDESPCIHEQDTWLSCGYAGMPDLELRLIDGTGGESRGLVQGRCGGKRDWGAICSNTFYKKRAGNVACRDLELSSFALSVGSASFDEVDIGHTTNYMLFVDIGCVGNEASLSECEHYSLRQCKAYATLECFTEIRDYNDTVYLCGSKQLCGANCQQQIHPLDDSTDNFNYCQCDDACVLFDDCCYDHANVCSPAEPSLERGGFTVDWFGCVWVPGSQFTHIGYVAVNRCPDDWLDEGTRELCERAVNVTDIVGSMPVYDEQGVDFKNIYCALCNGRLLHRSHRWNVFASNLLTSTTEIFYPSLNRSLPSNGWIISPPRGHKVIRQCSAHLIDTCPDEFFGTNIDRACRAYYAPVRPDDQNIRYRNPHCAMCNGKKLIPDKSCTDRVCAGPCNQVPWDPCFFVCGPYDDFFTIEVLFDFTSPSSISGLSCSEGQIYDPFLERCRVLTCAAGYRVKGEECVADSPLSTQTNGTKKVSVVECLTERLGNDSGGGQALIEGLDFSLKDPHSNKISLTILVDSHQSALDIEAAFDLTLDSAMINRSTLDYSLLCNISDLSVLVPFIQFESSYCSSGYWNGTFRGYNGHLLEVVKYQITTNEGQYSKTTTSPLCLQVISLNCSSLLTLEVSEYHIPAEQILEVGTSGTRILVAEYVIFPDGSAVICSFRGPIPLGLEPSIRRALSFAGSCLSLLALTATFVTYCVFPELRNTAGKSTMNLVAALFVAILLFLLAGYLKQNHAVCVAGAAVAHFAWLAVFAWMTVLSISVAYTLGSKVASRPNRRRGIDRILVAYMCLAYGIPFIIVSTCMTVQFCDCTDLPTIYADGGICWITDATVRVVVFAIPVAMSLALNIVLYLYTVIIFRKNRYMSKAARNERATDAAKEELTVYLKICTLVGLTWVFGFVSQSVTGILAFSYIYIILNYLQAVFIFIGFCLNKRVRAMWRRKVRETQAGKVTKNLPTQPKTGLSAKGLVLNATTKNTKL</sequence>
<protein>
    <submittedName>
        <fullName evidence="13">Uncharacterized protein LOC110979592</fullName>
    </submittedName>
</protein>
<evidence type="ECO:0000313" key="12">
    <source>
        <dbReference type="Proteomes" id="UP000694845"/>
    </source>
</evidence>
<evidence type="ECO:0000256" key="3">
    <source>
        <dbReference type="ARBA" id="ARBA00022989"/>
    </source>
</evidence>
<keyword evidence="2 7" id="KW-0812">Transmembrane</keyword>
<dbReference type="Gene3D" id="3.10.250.10">
    <property type="entry name" value="SRCR-like domain"/>
    <property type="match status" value="1"/>
</dbReference>
<gene>
    <name evidence="13" type="primary">LOC110979592</name>
</gene>
<dbReference type="PROSITE" id="PS50958">
    <property type="entry name" value="SMB_2"/>
    <property type="match status" value="1"/>
</dbReference>
<accession>A0A8B7YFS2</accession>
<dbReference type="RefSeq" id="XP_022091240.1">
    <property type="nucleotide sequence ID" value="XM_022235548.1"/>
</dbReference>
<dbReference type="GO" id="GO:0016020">
    <property type="term" value="C:membrane"/>
    <property type="evidence" value="ECO:0007669"/>
    <property type="project" value="UniProtKB-SubCell"/>
</dbReference>
<keyword evidence="4 7" id="KW-0472">Membrane</keyword>
<evidence type="ECO:0000313" key="13">
    <source>
        <dbReference type="RefSeq" id="XP_022091240.1"/>
    </source>
</evidence>
<dbReference type="Proteomes" id="UP000694845">
    <property type="component" value="Unplaced"/>
</dbReference>
<keyword evidence="12" id="KW-1185">Reference proteome</keyword>
<evidence type="ECO:0000259" key="9">
    <source>
        <dbReference type="PROSITE" id="PS50261"/>
    </source>
</evidence>
<dbReference type="GO" id="GO:0007166">
    <property type="term" value="P:cell surface receptor signaling pathway"/>
    <property type="evidence" value="ECO:0007669"/>
    <property type="project" value="InterPro"/>
</dbReference>
<evidence type="ECO:0000256" key="1">
    <source>
        <dbReference type="ARBA" id="ARBA00004141"/>
    </source>
</evidence>
<dbReference type="PANTHER" id="PTHR45902:SF1">
    <property type="entry name" value="LATROPHILIN RECEPTOR-LIKE PROTEIN A"/>
    <property type="match status" value="1"/>
</dbReference>
<dbReference type="InterPro" id="IPR001190">
    <property type="entry name" value="SRCR"/>
</dbReference>
<feature type="chain" id="PRO_5034503605" evidence="8">
    <location>
        <begin position="27"/>
        <end position="1114"/>
    </location>
</feature>
<keyword evidence="3 7" id="KW-1133">Transmembrane helix</keyword>
<dbReference type="OMA" id="LICELQV"/>
<evidence type="ECO:0000256" key="6">
    <source>
        <dbReference type="PROSITE-ProRule" id="PRU00196"/>
    </source>
</evidence>
<dbReference type="InterPro" id="IPR000832">
    <property type="entry name" value="GPCR_2_secretin-like"/>
</dbReference>
<comment type="caution">
    <text evidence="6">Lacks conserved residue(s) required for the propagation of feature annotation.</text>
</comment>
<dbReference type="SUPFAM" id="SSF56487">
    <property type="entry name" value="SRCR-like"/>
    <property type="match status" value="1"/>
</dbReference>
<feature type="domain" description="SRCR" evidence="10">
    <location>
        <begin position="35"/>
        <end position="152"/>
    </location>
</feature>
<dbReference type="AlphaFoldDB" id="A0A8B7YFS2"/>
<keyword evidence="8" id="KW-0732">Signal</keyword>
<dbReference type="CDD" id="cd15039">
    <property type="entry name" value="7tmB3_Methuselah-like"/>
    <property type="match status" value="1"/>
</dbReference>
<dbReference type="InterPro" id="IPR017981">
    <property type="entry name" value="GPCR_2-like_7TM"/>
</dbReference>
<dbReference type="PROSITE" id="PS50287">
    <property type="entry name" value="SRCR_2"/>
    <property type="match status" value="2"/>
</dbReference>
<feature type="domain" description="G-protein coupled receptors family 2 profile 2" evidence="9">
    <location>
        <begin position="810"/>
        <end position="1068"/>
    </location>
</feature>
<comment type="subcellular location">
    <subcellularLocation>
        <location evidence="1">Membrane</location>
        <topology evidence="1">Multi-pass membrane protein</topology>
    </subcellularLocation>
</comment>
<dbReference type="GO" id="GO:0004930">
    <property type="term" value="F:G protein-coupled receptor activity"/>
    <property type="evidence" value="ECO:0007669"/>
    <property type="project" value="InterPro"/>
</dbReference>
<proteinExistence type="predicted"/>
<evidence type="ECO:0000256" key="7">
    <source>
        <dbReference type="SAM" id="Phobius"/>
    </source>
</evidence>
<feature type="transmembrane region" description="Helical" evidence="7">
    <location>
        <begin position="878"/>
        <end position="900"/>
    </location>
</feature>
<dbReference type="SMART" id="SM00202">
    <property type="entry name" value="SR"/>
    <property type="match status" value="1"/>
</dbReference>
<dbReference type="GeneID" id="110979592"/>
<reference evidence="13" key="1">
    <citation type="submission" date="2025-08" db="UniProtKB">
        <authorList>
            <consortium name="RefSeq"/>
        </authorList>
    </citation>
    <scope>IDENTIFICATION</scope>
</reference>
<feature type="transmembrane region" description="Helical" evidence="7">
    <location>
        <begin position="847"/>
        <end position="866"/>
    </location>
</feature>
<dbReference type="PANTHER" id="PTHR45902">
    <property type="entry name" value="LATROPHILIN RECEPTOR-LIKE PROTEIN A"/>
    <property type="match status" value="1"/>
</dbReference>
<evidence type="ECO:0000259" key="10">
    <source>
        <dbReference type="PROSITE" id="PS50287"/>
    </source>
</evidence>
<evidence type="ECO:0000259" key="11">
    <source>
        <dbReference type="PROSITE" id="PS50958"/>
    </source>
</evidence>
<dbReference type="InterPro" id="IPR053231">
    <property type="entry name" value="GPCR_LN-TM7"/>
</dbReference>
<feature type="domain" description="SMB" evidence="11">
    <location>
        <begin position="281"/>
        <end position="332"/>
    </location>
</feature>
<feature type="transmembrane region" description="Helical" evidence="7">
    <location>
        <begin position="920"/>
        <end position="943"/>
    </location>
</feature>
<feature type="transmembrane region" description="Helical" evidence="7">
    <location>
        <begin position="812"/>
        <end position="835"/>
    </location>
</feature>